<dbReference type="Pfam" id="PF00015">
    <property type="entry name" value="MCPsignal"/>
    <property type="match status" value="1"/>
</dbReference>
<dbReference type="PROSITE" id="PS50111">
    <property type="entry name" value="CHEMOTAXIS_TRANSDUC_2"/>
    <property type="match status" value="1"/>
</dbReference>
<sequence>MFFTDKKYIADLNEQIHQLHAENAQLKKENSKLNGDQQFISSLQVQDNGDGKYYQSLFKTMDLFGESLKLSAHSIGHLTDKMHEELRCAAELSRVAQDNNQAINTIANSLNQLSSTAVQSVSDVDKLNQQSDQISGIVQMIKEIADQTNLLALNAAIEAARAGEQGRGFAVVADEVRKLAERTGSATKEISQLVGDIRTETQSVKSTMNTLAEQTAQFSAMGSNAADEMSLLIKISAEMETLVSKNRLNTFVEVSKLDHIAFKFKVYESVAGGAAMPNINDPHQCRFGRWYYEGEGKAQAGNHPAYRELEVPHNEIHQIGSQAFSAWQAGQKSQVIEALNRMENTSLKMIHILDKLID</sequence>
<protein>
    <submittedName>
        <fullName evidence="5">CZB domain-containing protein</fullName>
    </submittedName>
</protein>
<feature type="domain" description="Methyl-accepting transducer" evidence="4">
    <location>
        <begin position="66"/>
        <end position="253"/>
    </location>
</feature>
<evidence type="ECO:0000256" key="3">
    <source>
        <dbReference type="SAM" id="Coils"/>
    </source>
</evidence>
<accession>A0A6M8SMB5</accession>
<evidence type="ECO:0000313" key="6">
    <source>
        <dbReference type="Proteomes" id="UP000504844"/>
    </source>
</evidence>
<dbReference type="Proteomes" id="UP000504844">
    <property type="component" value="Chromosome"/>
</dbReference>
<dbReference type="PANTHER" id="PTHR32089:SF114">
    <property type="entry name" value="METHYL-ACCEPTING CHEMOTAXIS PROTEIN MCPB"/>
    <property type="match status" value="1"/>
</dbReference>
<name>A0A6M8SMB5_9NEIS</name>
<dbReference type="AlphaFoldDB" id="A0A6M8SMB5"/>
<keyword evidence="6" id="KW-1185">Reference proteome</keyword>
<reference evidence="5 6" key="1">
    <citation type="submission" date="2020-05" db="EMBL/GenBank/DDBJ databases">
        <title>Complete genome sequence of Deefgea sp. D17.</title>
        <authorList>
            <person name="Bae J.-W."/>
            <person name="Han J.E."/>
        </authorList>
    </citation>
    <scope>NUCLEOTIDE SEQUENCE [LARGE SCALE GENOMIC DNA]</scope>
    <source>
        <strain evidence="5 6">D17</strain>
    </source>
</reference>
<proteinExistence type="predicted"/>
<evidence type="ECO:0000259" key="4">
    <source>
        <dbReference type="PROSITE" id="PS50111"/>
    </source>
</evidence>
<feature type="coiled-coil region" evidence="3">
    <location>
        <begin position="9"/>
        <end position="36"/>
    </location>
</feature>
<dbReference type="EMBL" id="CP054143">
    <property type="protein sequence ID" value="QKJ66265.1"/>
    <property type="molecule type" value="Genomic_DNA"/>
</dbReference>
<dbReference type="SMART" id="SM00283">
    <property type="entry name" value="MA"/>
    <property type="match status" value="1"/>
</dbReference>
<keyword evidence="3" id="KW-0175">Coiled coil</keyword>
<dbReference type="Pfam" id="PF13682">
    <property type="entry name" value="CZB"/>
    <property type="match status" value="1"/>
</dbReference>
<dbReference type="SUPFAM" id="SSF58104">
    <property type="entry name" value="Methyl-accepting chemotaxis protein (MCP) signaling domain"/>
    <property type="match status" value="1"/>
</dbReference>
<dbReference type="PANTHER" id="PTHR32089">
    <property type="entry name" value="METHYL-ACCEPTING CHEMOTAXIS PROTEIN MCPB"/>
    <property type="match status" value="1"/>
</dbReference>
<evidence type="ECO:0000256" key="2">
    <source>
        <dbReference type="PROSITE-ProRule" id="PRU00284"/>
    </source>
</evidence>
<dbReference type="Gene3D" id="6.10.250.3200">
    <property type="match status" value="1"/>
</dbReference>
<gene>
    <name evidence="5" type="ORF">HQN60_05795</name>
</gene>
<keyword evidence="1 2" id="KW-0807">Transducer</keyword>
<dbReference type="KEGG" id="dee:HQN60_05795"/>
<dbReference type="GO" id="GO:0016020">
    <property type="term" value="C:membrane"/>
    <property type="evidence" value="ECO:0007669"/>
    <property type="project" value="InterPro"/>
</dbReference>
<organism evidence="5 6">
    <name type="scientific">Deefgea piscis</name>
    <dbReference type="NCBI Taxonomy" id="2739061"/>
    <lineage>
        <taxon>Bacteria</taxon>
        <taxon>Pseudomonadati</taxon>
        <taxon>Pseudomonadota</taxon>
        <taxon>Betaproteobacteria</taxon>
        <taxon>Neisseriales</taxon>
        <taxon>Chitinibacteraceae</taxon>
        <taxon>Deefgea</taxon>
    </lineage>
</organism>
<evidence type="ECO:0000256" key="1">
    <source>
        <dbReference type="ARBA" id="ARBA00023224"/>
    </source>
</evidence>
<evidence type="ECO:0000313" key="5">
    <source>
        <dbReference type="EMBL" id="QKJ66265.1"/>
    </source>
</evidence>
<dbReference type="InterPro" id="IPR004089">
    <property type="entry name" value="MCPsignal_dom"/>
</dbReference>
<dbReference type="GO" id="GO:0007165">
    <property type="term" value="P:signal transduction"/>
    <property type="evidence" value="ECO:0007669"/>
    <property type="project" value="UniProtKB-KW"/>
</dbReference>
<dbReference type="InterPro" id="IPR025991">
    <property type="entry name" value="Chemoreceptor_zinc-bind_dom"/>
</dbReference>
<dbReference type="Gene3D" id="1.20.120.30">
    <property type="entry name" value="Aspartate receptor, ligand-binding domain"/>
    <property type="match status" value="1"/>
</dbReference>